<comment type="caution">
    <text evidence="1">The sequence shown here is derived from an EMBL/GenBank/DDBJ whole genome shotgun (WGS) entry which is preliminary data.</text>
</comment>
<keyword evidence="2" id="KW-1185">Reference proteome</keyword>
<proteinExistence type="predicted"/>
<accession>A0ABD6EFQ0</accession>
<dbReference type="Proteomes" id="UP001608902">
    <property type="component" value="Unassembled WGS sequence"/>
</dbReference>
<reference evidence="1 2" key="1">
    <citation type="submission" date="2024-08" db="EMBL/GenBank/DDBJ databases">
        <title>Gnathostoma spinigerum genome.</title>
        <authorList>
            <person name="Gonzalez-Bertolin B."/>
            <person name="Monzon S."/>
            <person name="Zaballos A."/>
            <person name="Jimenez P."/>
            <person name="Dekumyoy P."/>
            <person name="Varona S."/>
            <person name="Cuesta I."/>
            <person name="Sumanam S."/>
            <person name="Adisakwattana P."/>
            <person name="Gasser R.B."/>
            <person name="Hernandez-Gonzalez A."/>
            <person name="Young N.D."/>
            <person name="Perteguer M.J."/>
        </authorList>
    </citation>
    <scope>NUCLEOTIDE SEQUENCE [LARGE SCALE GENOMIC DNA]</scope>
    <source>
        <strain evidence="1">AL3</strain>
        <tissue evidence="1">Liver</tissue>
    </source>
</reference>
<evidence type="ECO:0000313" key="2">
    <source>
        <dbReference type="Proteomes" id="UP001608902"/>
    </source>
</evidence>
<protein>
    <submittedName>
        <fullName evidence="1">Uncharacterized protein</fullName>
    </submittedName>
</protein>
<evidence type="ECO:0000313" key="1">
    <source>
        <dbReference type="EMBL" id="MFH4978430.1"/>
    </source>
</evidence>
<organism evidence="1 2">
    <name type="scientific">Gnathostoma spinigerum</name>
    <dbReference type="NCBI Taxonomy" id="75299"/>
    <lineage>
        <taxon>Eukaryota</taxon>
        <taxon>Metazoa</taxon>
        <taxon>Ecdysozoa</taxon>
        <taxon>Nematoda</taxon>
        <taxon>Chromadorea</taxon>
        <taxon>Rhabditida</taxon>
        <taxon>Spirurina</taxon>
        <taxon>Gnathostomatomorpha</taxon>
        <taxon>Gnathostomatoidea</taxon>
        <taxon>Gnathostomatidae</taxon>
        <taxon>Gnathostoma</taxon>
    </lineage>
</organism>
<gene>
    <name evidence="1" type="ORF">AB6A40_005139</name>
</gene>
<dbReference type="EMBL" id="JBGFUD010003194">
    <property type="protein sequence ID" value="MFH4978430.1"/>
    <property type="molecule type" value="Genomic_DNA"/>
</dbReference>
<sequence length="95" mass="11111">MTAKYQSNKISRNGLVVDDQCSPHRMTRSFIEEMYHSLIYVPQKRDDSMNNQSYLLVINIHEHISSYTGTAAENMDRTEDGDRDFFNNVGILLHW</sequence>
<dbReference type="AlphaFoldDB" id="A0ABD6EFQ0"/>
<name>A0ABD6EFQ0_9BILA</name>